<gene>
    <name evidence="2" type="ORF">D9613_008294</name>
</gene>
<organism evidence="2 3">
    <name type="scientific">Agrocybe pediades</name>
    <dbReference type="NCBI Taxonomy" id="84607"/>
    <lineage>
        <taxon>Eukaryota</taxon>
        <taxon>Fungi</taxon>
        <taxon>Dikarya</taxon>
        <taxon>Basidiomycota</taxon>
        <taxon>Agaricomycotina</taxon>
        <taxon>Agaricomycetes</taxon>
        <taxon>Agaricomycetidae</taxon>
        <taxon>Agaricales</taxon>
        <taxon>Agaricineae</taxon>
        <taxon>Strophariaceae</taxon>
        <taxon>Agrocybe</taxon>
    </lineage>
</organism>
<evidence type="ECO:0000313" key="2">
    <source>
        <dbReference type="EMBL" id="KAF4616981.1"/>
    </source>
</evidence>
<name>A0A8H4QTL5_9AGAR</name>
<reference evidence="2 3" key="1">
    <citation type="submission" date="2019-12" db="EMBL/GenBank/DDBJ databases">
        <authorList>
            <person name="Floudas D."/>
            <person name="Bentzer J."/>
            <person name="Ahren D."/>
            <person name="Johansson T."/>
            <person name="Persson P."/>
            <person name="Tunlid A."/>
        </authorList>
    </citation>
    <scope>NUCLEOTIDE SEQUENCE [LARGE SCALE GENOMIC DNA]</scope>
    <source>
        <strain evidence="2 3">CBS 102.39</strain>
    </source>
</reference>
<dbReference type="EMBL" id="JAACJL010000031">
    <property type="protein sequence ID" value="KAF4616981.1"/>
    <property type="molecule type" value="Genomic_DNA"/>
</dbReference>
<keyword evidence="3" id="KW-1185">Reference proteome</keyword>
<feature type="region of interest" description="Disordered" evidence="1">
    <location>
        <begin position="1"/>
        <end position="31"/>
    </location>
</feature>
<evidence type="ECO:0000256" key="1">
    <source>
        <dbReference type="SAM" id="MobiDB-lite"/>
    </source>
</evidence>
<accession>A0A8H4QTL5</accession>
<comment type="caution">
    <text evidence="2">The sequence shown here is derived from an EMBL/GenBank/DDBJ whole genome shotgun (WGS) entry which is preliminary data.</text>
</comment>
<protein>
    <submittedName>
        <fullName evidence="2">Uncharacterized protein</fullName>
    </submittedName>
</protein>
<evidence type="ECO:0000313" key="3">
    <source>
        <dbReference type="Proteomes" id="UP000521872"/>
    </source>
</evidence>
<dbReference type="AlphaFoldDB" id="A0A8H4QTL5"/>
<proteinExistence type="predicted"/>
<sequence length="260" mass="29433">MSSTSNKRRRANTTGAASKPKADADAGTDQPSLSRLNQLMTEALKTAKAIQPTRSDGPAIKKAHTLANSLLKAIPADITLKTIAFDEHKASFDAEVKALQRHCKRDYHDGYDEQTEMMEDLSKSIVEWLVELWELMQEPDMDLKVIEKCFVLAEYTDLDFKVKIVNDNGKVVYKGDSSVNRTLGWLWRELLIIATTRGLPIKTMLASIERFRLTDEVYDLFRESHVDDDADMLKYCKFWDGHWSDDMKAAAARVFAAKPA</sequence>
<dbReference type="Proteomes" id="UP000521872">
    <property type="component" value="Unassembled WGS sequence"/>
</dbReference>
<feature type="compositionally biased region" description="Basic residues" evidence="1">
    <location>
        <begin position="1"/>
        <end position="11"/>
    </location>
</feature>